<dbReference type="Proteomes" id="UP000789525">
    <property type="component" value="Unassembled WGS sequence"/>
</dbReference>
<evidence type="ECO:0000313" key="1">
    <source>
        <dbReference type="EMBL" id="CAG8698147.1"/>
    </source>
</evidence>
<reference evidence="1" key="1">
    <citation type="submission" date="2021-06" db="EMBL/GenBank/DDBJ databases">
        <authorList>
            <person name="Kallberg Y."/>
            <person name="Tangrot J."/>
            <person name="Rosling A."/>
        </authorList>
    </citation>
    <scope>NUCLEOTIDE SEQUENCE</scope>
    <source>
        <strain evidence="1">CL356</strain>
    </source>
</reference>
<feature type="non-terminal residue" evidence="1">
    <location>
        <position position="207"/>
    </location>
</feature>
<name>A0ACA9P9T1_9GLOM</name>
<keyword evidence="2" id="KW-1185">Reference proteome</keyword>
<proteinExistence type="predicted"/>
<dbReference type="EMBL" id="CAJVPT010031574">
    <property type="protein sequence ID" value="CAG8698147.1"/>
    <property type="molecule type" value="Genomic_DNA"/>
</dbReference>
<gene>
    <name evidence="1" type="ORF">ACOLOM_LOCUS10113</name>
</gene>
<accession>A0ACA9P9T1</accession>
<comment type="caution">
    <text evidence="1">The sequence shown here is derived from an EMBL/GenBank/DDBJ whole genome shotgun (WGS) entry which is preliminary data.</text>
</comment>
<sequence length="207" mass="21644">MDALGSSDSIFKGSKRLEEESILAMEILGLEEALVPTELPEGPAQPSPRDGTLHEADAKIFAGVDSFSLPLSRSGRLNTELNPGTLRQPPAHVTSPRSASSNCSISSESSVIIIGDAFLAPTKLKSYLERNPNVTNSADLLSTPPVSPARRVDITRPPPTPPVQPQTNEPHSPVAGTPKGSGESSPVFQRFPGGTPKASIGGAKGSY</sequence>
<evidence type="ECO:0000313" key="2">
    <source>
        <dbReference type="Proteomes" id="UP000789525"/>
    </source>
</evidence>
<organism evidence="1 2">
    <name type="scientific">Acaulospora colombiana</name>
    <dbReference type="NCBI Taxonomy" id="27376"/>
    <lineage>
        <taxon>Eukaryota</taxon>
        <taxon>Fungi</taxon>
        <taxon>Fungi incertae sedis</taxon>
        <taxon>Mucoromycota</taxon>
        <taxon>Glomeromycotina</taxon>
        <taxon>Glomeromycetes</taxon>
        <taxon>Diversisporales</taxon>
        <taxon>Acaulosporaceae</taxon>
        <taxon>Acaulospora</taxon>
    </lineage>
</organism>
<protein>
    <submittedName>
        <fullName evidence="1">4099_t:CDS:1</fullName>
    </submittedName>
</protein>